<accession>A0A090S648</accession>
<dbReference type="Proteomes" id="UP000029228">
    <property type="component" value="Unassembled WGS sequence"/>
</dbReference>
<feature type="domain" description="Response regulatory" evidence="5">
    <location>
        <begin position="1"/>
        <end position="85"/>
    </location>
</feature>
<dbReference type="GO" id="GO:0000160">
    <property type="term" value="P:phosphorelay signal transduction system"/>
    <property type="evidence" value="ECO:0007669"/>
    <property type="project" value="InterPro"/>
</dbReference>
<comment type="caution">
    <text evidence="6">The sequence shown here is derived from an EMBL/GenBank/DDBJ whole genome shotgun (WGS) entry which is preliminary data.</text>
</comment>
<dbReference type="SMART" id="SM00448">
    <property type="entry name" value="REC"/>
    <property type="match status" value="1"/>
</dbReference>
<dbReference type="InterPro" id="IPR039420">
    <property type="entry name" value="WalR-like"/>
</dbReference>
<dbReference type="PROSITE" id="PS50110">
    <property type="entry name" value="RESPONSE_REGULATORY"/>
    <property type="match status" value="1"/>
</dbReference>
<dbReference type="InterPro" id="IPR001789">
    <property type="entry name" value="Sig_transdc_resp-reg_receiver"/>
</dbReference>
<protein>
    <submittedName>
        <fullName evidence="6">DNA-binding response regulator LuxR family</fullName>
    </submittedName>
</protein>
<dbReference type="GO" id="GO:0003677">
    <property type="term" value="F:DNA binding"/>
    <property type="evidence" value="ECO:0007669"/>
    <property type="project" value="UniProtKB-KW"/>
</dbReference>
<evidence type="ECO:0000256" key="2">
    <source>
        <dbReference type="ARBA" id="ARBA00023125"/>
    </source>
</evidence>
<dbReference type="EMBL" id="BBMR01000012">
    <property type="protein sequence ID" value="GAL22298.1"/>
    <property type="molecule type" value="Genomic_DNA"/>
</dbReference>
<evidence type="ECO:0000256" key="1">
    <source>
        <dbReference type="ARBA" id="ARBA00023015"/>
    </source>
</evidence>
<evidence type="ECO:0000313" key="7">
    <source>
        <dbReference type="Proteomes" id="UP000029228"/>
    </source>
</evidence>
<gene>
    <name evidence="6" type="ORF">JCM19235_2993</name>
</gene>
<dbReference type="AlphaFoldDB" id="A0A090S648"/>
<dbReference type="InterPro" id="IPR058245">
    <property type="entry name" value="NreC/VraR/RcsB-like_REC"/>
</dbReference>
<evidence type="ECO:0000313" key="6">
    <source>
        <dbReference type="EMBL" id="GAL22298.1"/>
    </source>
</evidence>
<feature type="modified residue" description="4-aspartylphosphate" evidence="4">
    <location>
        <position position="37"/>
    </location>
</feature>
<dbReference type="CDD" id="cd17535">
    <property type="entry name" value="REC_NarL-like"/>
    <property type="match status" value="1"/>
</dbReference>
<evidence type="ECO:0000256" key="4">
    <source>
        <dbReference type="PROSITE-ProRule" id="PRU00169"/>
    </source>
</evidence>
<dbReference type="STRING" id="990268.JCM19235_2993"/>
<keyword evidence="2 6" id="KW-0238">DNA-binding</keyword>
<keyword evidence="1" id="KW-0805">Transcription regulation</keyword>
<keyword evidence="4" id="KW-0597">Phosphoprotein</keyword>
<keyword evidence="3" id="KW-0804">Transcription</keyword>
<dbReference type="Pfam" id="PF00072">
    <property type="entry name" value="Response_reg"/>
    <property type="match status" value="1"/>
</dbReference>
<proteinExistence type="predicted"/>
<keyword evidence="7" id="KW-1185">Reference proteome</keyword>
<organism evidence="6 7">
    <name type="scientific">Vibrio maritimus</name>
    <dbReference type="NCBI Taxonomy" id="990268"/>
    <lineage>
        <taxon>Bacteria</taxon>
        <taxon>Pseudomonadati</taxon>
        <taxon>Pseudomonadota</taxon>
        <taxon>Gammaproteobacteria</taxon>
        <taxon>Vibrionales</taxon>
        <taxon>Vibrionaceae</taxon>
        <taxon>Vibrio</taxon>
    </lineage>
</organism>
<evidence type="ECO:0000259" key="5">
    <source>
        <dbReference type="PROSITE" id="PS50110"/>
    </source>
</evidence>
<sequence>MARLEREPDIHVVATASNGLEAVEVVKQTVPDVVLMDVSMPIMNGIEATELLKTELPFVRVLMLTMHDNREYIMKVMQAGAVGIC</sequence>
<dbReference type="Gene3D" id="3.40.50.2300">
    <property type="match status" value="1"/>
</dbReference>
<dbReference type="PANTHER" id="PTHR43214:SF41">
    <property type="entry name" value="NITRATE_NITRITE RESPONSE REGULATOR PROTEIN NARP"/>
    <property type="match status" value="1"/>
</dbReference>
<dbReference type="SUPFAM" id="SSF52172">
    <property type="entry name" value="CheY-like"/>
    <property type="match status" value="1"/>
</dbReference>
<name>A0A090S648_9VIBR</name>
<reference evidence="6 7" key="1">
    <citation type="submission" date="2014-09" db="EMBL/GenBank/DDBJ databases">
        <title>Vibrio maritimus JCM 19235. (C45) whole genome shotgun sequence.</title>
        <authorList>
            <person name="Sawabe T."/>
            <person name="Meirelles P."/>
            <person name="Nakanishi M."/>
            <person name="Sayaka M."/>
            <person name="Hattori M."/>
            <person name="Ohkuma M."/>
        </authorList>
    </citation>
    <scope>NUCLEOTIDE SEQUENCE [LARGE SCALE GENOMIC DNA]</scope>
    <source>
        <strain evidence="7">JCM19235</strain>
    </source>
</reference>
<evidence type="ECO:0000256" key="3">
    <source>
        <dbReference type="ARBA" id="ARBA00023163"/>
    </source>
</evidence>
<dbReference type="PANTHER" id="PTHR43214">
    <property type="entry name" value="TWO-COMPONENT RESPONSE REGULATOR"/>
    <property type="match status" value="1"/>
</dbReference>
<dbReference type="InterPro" id="IPR011006">
    <property type="entry name" value="CheY-like_superfamily"/>
</dbReference>